<keyword evidence="2" id="KW-1185">Reference proteome</keyword>
<organism evidence="1 2">
    <name type="scientific">Diversispora eburnea</name>
    <dbReference type="NCBI Taxonomy" id="1213867"/>
    <lineage>
        <taxon>Eukaryota</taxon>
        <taxon>Fungi</taxon>
        <taxon>Fungi incertae sedis</taxon>
        <taxon>Mucoromycota</taxon>
        <taxon>Glomeromycotina</taxon>
        <taxon>Glomeromycetes</taxon>
        <taxon>Diversisporales</taxon>
        <taxon>Diversisporaceae</taxon>
        <taxon>Diversispora</taxon>
    </lineage>
</organism>
<evidence type="ECO:0000313" key="2">
    <source>
        <dbReference type="Proteomes" id="UP000789706"/>
    </source>
</evidence>
<name>A0A9N9E7N5_9GLOM</name>
<dbReference type="Proteomes" id="UP000789706">
    <property type="component" value="Unassembled WGS sequence"/>
</dbReference>
<sequence length="100" mass="11012">LEKISVSELAYFVALRPHILNLANKIFEGNNMSSISYASVPTSSVPVSTSPVISPSEAKLLFLHTFARSIIDKFSHMINSDRDKLNTFALTSAKEIIEAE</sequence>
<dbReference type="EMBL" id="CAJVPK010008859">
    <property type="protein sequence ID" value="CAG8663501.1"/>
    <property type="molecule type" value="Genomic_DNA"/>
</dbReference>
<dbReference type="AlphaFoldDB" id="A0A9N9E7N5"/>
<protein>
    <submittedName>
        <fullName evidence="1">11101_t:CDS:1</fullName>
    </submittedName>
</protein>
<evidence type="ECO:0000313" key="1">
    <source>
        <dbReference type="EMBL" id="CAG8663501.1"/>
    </source>
</evidence>
<accession>A0A9N9E7N5</accession>
<dbReference type="OrthoDB" id="10550813at2759"/>
<proteinExistence type="predicted"/>
<gene>
    <name evidence="1" type="ORF">DEBURN_LOCUS11839</name>
</gene>
<feature type="non-terminal residue" evidence="1">
    <location>
        <position position="100"/>
    </location>
</feature>
<reference evidence="1" key="1">
    <citation type="submission" date="2021-06" db="EMBL/GenBank/DDBJ databases">
        <authorList>
            <person name="Kallberg Y."/>
            <person name="Tangrot J."/>
            <person name="Rosling A."/>
        </authorList>
    </citation>
    <scope>NUCLEOTIDE SEQUENCE</scope>
    <source>
        <strain evidence="1">AZ414A</strain>
    </source>
</reference>
<feature type="non-terminal residue" evidence="1">
    <location>
        <position position="1"/>
    </location>
</feature>
<comment type="caution">
    <text evidence="1">The sequence shown here is derived from an EMBL/GenBank/DDBJ whole genome shotgun (WGS) entry which is preliminary data.</text>
</comment>